<gene>
    <name evidence="11 13" type="primary">aroC</name>
    <name evidence="13" type="ordered locus">PERMA_0190</name>
</gene>
<comment type="cofactor">
    <cofactor evidence="11 12">
        <name>FMNH2</name>
        <dbReference type="ChEBI" id="CHEBI:57618"/>
    </cofactor>
    <text evidence="11 12">Reduced FMN (FMNH(2)).</text>
</comment>
<name>C0QTH3_PERMH</name>
<comment type="similarity">
    <text evidence="2 11 12">Belongs to the chorismate synthase family.</text>
</comment>
<dbReference type="PROSITE" id="PS00788">
    <property type="entry name" value="CHORISMATE_SYNTHASE_2"/>
    <property type="match status" value="1"/>
</dbReference>
<dbReference type="InterPro" id="IPR020541">
    <property type="entry name" value="Chorismate_synthase_CS"/>
</dbReference>
<dbReference type="EC" id="4.2.3.5" evidence="3 11"/>
<keyword evidence="9 11" id="KW-0057">Aromatic amino acid biosynthesis</keyword>
<keyword evidence="8 11" id="KW-0521">NADP</keyword>
<dbReference type="eggNOG" id="COG0082">
    <property type="taxonomic scope" value="Bacteria"/>
</dbReference>
<dbReference type="GO" id="GO:0005829">
    <property type="term" value="C:cytosol"/>
    <property type="evidence" value="ECO:0007669"/>
    <property type="project" value="TreeGrafter"/>
</dbReference>
<sequence length="391" mass="43649">MGTLRFLNAGESHGPALTAIIEGLPSNLRISSEFINRELSRRQSGYGRGGRMKIEKDRVEILSGVRFGYTLGSPVTLMVRNKDWENWTDIMAVEGQPTEKKEITNPRPGHADLPGGIKYGFHDLRNVLERASARETTTRVAVGAVCKQLLEDIGIRIGSYVVSIGEISLRDRIKDIPLEERFEKAESSEVRTPLPELDQEFKELIDRAREEGESLGGVFEVFAVGVPVGLGSHVHWDRRLDGRIAQAMMSIQAMKGVEIGEGFSLAEMYGSQAHDEIFWDKERGFYHRTNRAGGIEGGITNGEPILVRVGMKPIPTLMRRKSLRSVNIKTKQPFDAAKERSDVTAVPAAAVVGEAMLAIVLAQAVLEKFGNDNWIDIKRRIEEYRAYTREF</sequence>
<dbReference type="KEGG" id="pmx:PERMA_0190"/>
<proteinExistence type="inferred from homology"/>
<comment type="function">
    <text evidence="11">Catalyzes the anti-1,4-elimination of the C-3 phosphate and the C-6 proR hydrogen from 5-enolpyruvylshikimate-3-phosphate (EPSP) to yield chorismate, which is the branch point compound that serves as the starting substrate for the three terminal pathways of aromatic amino acid biosynthesis. This reaction introduces a second double bond into the aromatic ring system.</text>
</comment>
<dbReference type="NCBIfam" id="TIGR00033">
    <property type="entry name" value="aroC"/>
    <property type="match status" value="1"/>
</dbReference>
<feature type="binding site" evidence="11">
    <location>
        <position position="340"/>
    </location>
    <ligand>
        <name>FMN</name>
        <dbReference type="ChEBI" id="CHEBI:58210"/>
    </ligand>
</feature>
<dbReference type="SUPFAM" id="SSF103263">
    <property type="entry name" value="Chorismate synthase, AroC"/>
    <property type="match status" value="1"/>
</dbReference>
<feature type="binding site" evidence="11">
    <location>
        <begin position="252"/>
        <end position="253"/>
    </location>
    <ligand>
        <name>FMN</name>
        <dbReference type="ChEBI" id="CHEBI:58210"/>
    </ligand>
</feature>
<reference evidence="13 14" key="1">
    <citation type="journal article" date="2009" name="J. Bacteriol.">
        <title>Complete and draft genome sequences of six members of the Aquificales.</title>
        <authorList>
            <person name="Reysenbach A.L."/>
            <person name="Hamamura N."/>
            <person name="Podar M."/>
            <person name="Griffiths E."/>
            <person name="Ferreira S."/>
            <person name="Hochstein R."/>
            <person name="Heidelberg J."/>
            <person name="Johnson J."/>
            <person name="Mead D."/>
            <person name="Pohorille A."/>
            <person name="Sarmiento M."/>
            <person name="Schweighofer K."/>
            <person name="Seshadri R."/>
            <person name="Voytek M.A."/>
        </authorList>
    </citation>
    <scope>NUCLEOTIDE SEQUENCE [LARGE SCALE GENOMIC DNA]</scope>
    <source>
        <strain evidence="14">DSM 14350 / EX-H1</strain>
    </source>
</reference>
<dbReference type="HOGENOM" id="CLU_034547_2_0_0"/>
<evidence type="ECO:0000256" key="4">
    <source>
        <dbReference type="ARBA" id="ARBA00022605"/>
    </source>
</evidence>
<evidence type="ECO:0000256" key="9">
    <source>
        <dbReference type="ARBA" id="ARBA00023141"/>
    </source>
</evidence>
<dbReference type="STRING" id="123214.PERMA_0190"/>
<dbReference type="EMBL" id="CP001230">
    <property type="protein sequence ID" value="ACO04883.1"/>
    <property type="molecule type" value="Genomic_DNA"/>
</dbReference>
<feature type="binding site" evidence="11">
    <location>
        <begin position="130"/>
        <end position="132"/>
    </location>
    <ligand>
        <name>FMN</name>
        <dbReference type="ChEBI" id="CHEBI:58210"/>
    </ligand>
</feature>
<evidence type="ECO:0000256" key="5">
    <source>
        <dbReference type="ARBA" id="ARBA00022630"/>
    </source>
</evidence>
<feature type="binding site" evidence="11">
    <location>
        <position position="42"/>
    </location>
    <ligand>
        <name>NADP(+)</name>
        <dbReference type="ChEBI" id="CHEBI:58349"/>
    </ligand>
</feature>
<dbReference type="CDD" id="cd07304">
    <property type="entry name" value="Chorismate_synthase"/>
    <property type="match status" value="1"/>
</dbReference>
<evidence type="ECO:0000256" key="2">
    <source>
        <dbReference type="ARBA" id="ARBA00008014"/>
    </source>
</evidence>
<evidence type="ECO:0000256" key="1">
    <source>
        <dbReference type="ARBA" id="ARBA00005044"/>
    </source>
</evidence>
<dbReference type="InterPro" id="IPR000453">
    <property type="entry name" value="Chorismate_synth"/>
</dbReference>
<dbReference type="GO" id="GO:0009423">
    <property type="term" value="P:chorismate biosynthetic process"/>
    <property type="evidence" value="ECO:0007669"/>
    <property type="project" value="UniProtKB-UniRule"/>
</dbReference>
<dbReference type="UniPathway" id="UPA00053">
    <property type="reaction ID" value="UER00090"/>
</dbReference>
<evidence type="ECO:0000313" key="14">
    <source>
        <dbReference type="Proteomes" id="UP000001366"/>
    </source>
</evidence>
<feature type="binding site" evidence="11">
    <location>
        <position position="48"/>
    </location>
    <ligand>
        <name>NADP(+)</name>
        <dbReference type="ChEBI" id="CHEBI:58349"/>
    </ligand>
</feature>
<evidence type="ECO:0000313" key="13">
    <source>
        <dbReference type="EMBL" id="ACO04883.1"/>
    </source>
</evidence>
<keyword evidence="4 11" id="KW-0028">Amino-acid biosynthesis</keyword>
<feature type="binding site" evidence="11">
    <location>
        <position position="297"/>
    </location>
    <ligand>
        <name>FMN</name>
        <dbReference type="ChEBI" id="CHEBI:58210"/>
    </ligand>
</feature>
<dbReference type="Gene3D" id="3.60.150.10">
    <property type="entry name" value="Chorismate synthase AroC"/>
    <property type="match status" value="1"/>
</dbReference>
<evidence type="ECO:0000256" key="3">
    <source>
        <dbReference type="ARBA" id="ARBA00013036"/>
    </source>
</evidence>
<keyword evidence="6 11" id="KW-0288">FMN</keyword>
<accession>C0QTH3</accession>
<keyword evidence="10 11" id="KW-0456">Lyase</keyword>
<dbReference type="PROSITE" id="PS00789">
    <property type="entry name" value="CHORISMATE_SYNTHASE_3"/>
    <property type="match status" value="1"/>
</dbReference>
<dbReference type="PaxDb" id="123214-PERMA_0190"/>
<dbReference type="PIRSF" id="PIRSF001456">
    <property type="entry name" value="Chorismate_synth"/>
    <property type="match status" value="1"/>
</dbReference>
<dbReference type="PANTHER" id="PTHR21085:SF0">
    <property type="entry name" value="CHORISMATE SYNTHASE"/>
    <property type="match status" value="1"/>
</dbReference>
<feature type="binding site" evidence="11">
    <location>
        <begin position="312"/>
        <end position="316"/>
    </location>
    <ligand>
        <name>FMN</name>
        <dbReference type="ChEBI" id="CHEBI:58210"/>
    </ligand>
</feature>
<dbReference type="GO" id="GO:0009073">
    <property type="term" value="P:aromatic amino acid family biosynthetic process"/>
    <property type="evidence" value="ECO:0007669"/>
    <property type="project" value="UniProtKB-KW"/>
</dbReference>
<evidence type="ECO:0000256" key="6">
    <source>
        <dbReference type="ARBA" id="ARBA00022643"/>
    </source>
</evidence>
<evidence type="ECO:0000256" key="11">
    <source>
        <dbReference type="HAMAP-Rule" id="MF_00300"/>
    </source>
</evidence>
<evidence type="ECO:0000256" key="12">
    <source>
        <dbReference type="RuleBase" id="RU000605"/>
    </source>
</evidence>
<keyword evidence="7 11" id="KW-0274">FAD</keyword>
<comment type="subunit">
    <text evidence="11">Homotetramer.</text>
</comment>
<dbReference type="GO" id="GO:0004107">
    <property type="term" value="F:chorismate synthase activity"/>
    <property type="evidence" value="ECO:0007669"/>
    <property type="project" value="UniProtKB-UniRule"/>
</dbReference>
<dbReference type="OrthoDB" id="9771806at2"/>
<dbReference type="NCBIfam" id="NF003793">
    <property type="entry name" value="PRK05382.1"/>
    <property type="match status" value="1"/>
</dbReference>
<dbReference type="InterPro" id="IPR035904">
    <property type="entry name" value="Chorismate_synth_AroC_sf"/>
</dbReference>
<protein>
    <recommendedName>
        <fullName evidence="3 11">Chorismate synthase</fullName>
        <shortName evidence="11">CS</shortName>
        <ecNumber evidence="3 11">4.2.3.5</ecNumber>
    </recommendedName>
    <alternativeName>
        <fullName evidence="11">5-enolpyruvylshikimate-3-phosphate phospholyase</fullName>
    </alternativeName>
</protein>
<dbReference type="Pfam" id="PF01264">
    <property type="entry name" value="Chorismate_synt"/>
    <property type="match status" value="1"/>
</dbReference>
<keyword evidence="14" id="KW-1185">Reference proteome</keyword>
<dbReference type="RefSeq" id="WP_015898987.1">
    <property type="nucleotide sequence ID" value="NC_012440.1"/>
</dbReference>
<dbReference type="PROSITE" id="PS00787">
    <property type="entry name" value="CHORISMATE_SYNTHASE_1"/>
    <property type="match status" value="1"/>
</dbReference>
<comment type="catalytic activity">
    <reaction evidence="11 12">
        <text>5-O-(1-carboxyvinyl)-3-phosphoshikimate = chorismate + phosphate</text>
        <dbReference type="Rhea" id="RHEA:21020"/>
        <dbReference type="ChEBI" id="CHEBI:29748"/>
        <dbReference type="ChEBI" id="CHEBI:43474"/>
        <dbReference type="ChEBI" id="CHEBI:57701"/>
        <dbReference type="EC" id="4.2.3.5"/>
    </reaction>
</comment>
<organism evidence="13 14">
    <name type="scientific">Persephonella marina (strain DSM 14350 / EX-H1)</name>
    <dbReference type="NCBI Taxonomy" id="123214"/>
    <lineage>
        <taxon>Bacteria</taxon>
        <taxon>Pseudomonadati</taxon>
        <taxon>Aquificota</taxon>
        <taxon>Aquificia</taxon>
        <taxon>Aquificales</taxon>
        <taxon>Hydrogenothermaceae</taxon>
        <taxon>Persephonella</taxon>
    </lineage>
</organism>
<dbReference type="FunFam" id="3.60.150.10:FF:000002">
    <property type="entry name" value="Chorismate synthase"/>
    <property type="match status" value="1"/>
</dbReference>
<dbReference type="GO" id="GO:0008652">
    <property type="term" value="P:amino acid biosynthetic process"/>
    <property type="evidence" value="ECO:0007669"/>
    <property type="project" value="UniProtKB-KW"/>
</dbReference>
<evidence type="ECO:0000256" key="8">
    <source>
        <dbReference type="ARBA" id="ARBA00022857"/>
    </source>
</evidence>
<evidence type="ECO:0000256" key="10">
    <source>
        <dbReference type="ARBA" id="ARBA00023239"/>
    </source>
</evidence>
<dbReference type="AlphaFoldDB" id="C0QTH3"/>
<dbReference type="PANTHER" id="PTHR21085">
    <property type="entry name" value="CHORISMATE SYNTHASE"/>
    <property type="match status" value="1"/>
</dbReference>
<comment type="pathway">
    <text evidence="1 11 12">Metabolic intermediate biosynthesis; chorismate biosynthesis; chorismate from D-erythrose 4-phosphate and phosphoenolpyruvate: step 7/7.</text>
</comment>
<dbReference type="Proteomes" id="UP000001366">
    <property type="component" value="Chromosome"/>
</dbReference>
<dbReference type="GO" id="GO:0010181">
    <property type="term" value="F:FMN binding"/>
    <property type="evidence" value="ECO:0007669"/>
    <property type="project" value="TreeGrafter"/>
</dbReference>
<dbReference type="HAMAP" id="MF_00300">
    <property type="entry name" value="Chorismate_synth"/>
    <property type="match status" value="1"/>
</dbReference>
<keyword evidence="5 11" id="KW-0285">Flavoprotein</keyword>
<evidence type="ECO:0000256" key="7">
    <source>
        <dbReference type="ARBA" id="ARBA00022827"/>
    </source>
</evidence>